<dbReference type="Gene3D" id="3.40.630.30">
    <property type="match status" value="1"/>
</dbReference>
<reference evidence="4" key="1">
    <citation type="submission" date="2023-07" db="EMBL/GenBank/DDBJ databases">
        <title>30 novel species of actinomycetes from the DSMZ collection.</title>
        <authorList>
            <person name="Nouioui I."/>
        </authorList>
    </citation>
    <scope>NUCLEOTIDE SEQUENCE [LARGE SCALE GENOMIC DNA]</scope>
    <source>
        <strain evidence="4">DSM 45834</strain>
    </source>
</reference>
<name>A0ABU2NAM4_9PSEU</name>
<evidence type="ECO:0000313" key="3">
    <source>
        <dbReference type="EMBL" id="MDT0350996.1"/>
    </source>
</evidence>
<dbReference type="RefSeq" id="WP_311557089.1">
    <property type="nucleotide sequence ID" value="NZ_JAVREJ010000010.1"/>
</dbReference>
<dbReference type="Pfam" id="PF13673">
    <property type="entry name" value="Acetyltransf_10"/>
    <property type="match status" value="1"/>
</dbReference>
<dbReference type="PROSITE" id="PS51186">
    <property type="entry name" value="GNAT"/>
    <property type="match status" value="1"/>
</dbReference>
<evidence type="ECO:0000313" key="4">
    <source>
        <dbReference type="Proteomes" id="UP001183202"/>
    </source>
</evidence>
<keyword evidence="4" id="KW-1185">Reference proteome</keyword>
<dbReference type="GO" id="GO:0016746">
    <property type="term" value="F:acyltransferase activity"/>
    <property type="evidence" value="ECO:0007669"/>
    <property type="project" value="UniProtKB-KW"/>
</dbReference>
<protein>
    <submittedName>
        <fullName evidence="3">GNAT family N-acetyltransferase</fullName>
        <ecNumber evidence="3">2.3.1.-</ecNumber>
    </submittedName>
</protein>
<evidence type="ECO:0000256" key="1">
    <source>
        <dbReference type="SAM" id="MobiDB-lite"/>
    </source>
</evidence>
<accession>A0ABU2NAM4</accession>
<proteinExistence type="predicted"/>
<keyword evidence="3" id="KW-0012">Acyltransferase</keyword>
<dbReference type="InterPro" id="IPR016181">
    <property type="entry name" value="Acyl_CoA_acyltransferase"/>
</dbReference>
<organism evidence="3 4">
    <name type="scientific">Pseudonocardia charpentierae</name>
    <dbReference type="NCBI Taxonomy" id="3075545"/>
    <lineage>
        <taxon>Bacteria</taxon>
        <taxon>Bacillati</taxon>
        <taxon>Actinomycetota</taxon>
        <taxon>Actinomycetes</taxon>
        <taxon>Pseudonocardiales</taxon>
        <taxon>Pseudonocardiaceae</taxon>
        <taxon>Pseudonocardia</taxon>
    </lineage>
</organism>
<feature type="region of interest" description="Disordered" evidence="1">
    <location>
        <begin position="138"/>
        <end position="160"/>
    </location>
</feature>
<evidence type="ECO:0000259" key="2">
    <source>
        <dbReference type="PROSITE" id="PS51186"/>
    </source>
</evidence>
<dbReference type="SUPFAM" id="SSF55729">
    <property type="entry name" value="Acyl-CoA N-acyltransferases (Nat)"/>
    <property type="match status" value="1"/>
</dbReference>
<feature type="domain" description="N-acetyltransferase" evidence="2">
    <location>
        <begin position="8"/>
        <end position="146"/>
    </location>
</feature>
<sequence>MDGTVQVTRGPDLTTAALHGLLRLRVDVFVVEQRCAYAELDGRDLDAGTVHLVIGPAEAPEAYLRLLTEPGGERRIGRVCTAAAARGRGSSRRLLVEALREVGDAPCVLDAQAHLTGLYGGFGFVPSGPGYDWDGVPHVPMRRPSGSAGPTVSREEDIGT</sequence>
<dbReference type="Proteomes" id="UP001183202">
    <property type="component" value="Unassembled WGS sequence"/>
</dbReference>
<gene>
    <name evidence="3" type="ORF">RM445_15815</name>
</gene>
<keyword evidence="3" id="KW-0808">Transferase</keyword>
<dbReference type="EMBL" id="JAVREJ010000010">
    <property type="protein sequence ID" value="MDT0350996.1"/>
    <property type="molecule type" value="Genomic_DNA"/>
</dbReference>
<dbReference type="InterPro" id="IPR000182">
    <property type="entry name" value="GNAT_dom"/>
</dbReference>
<comment type="caution">
    <text evidence="3">The sequence shown here is derived from an EMBL/GenBank/DDBJ whole genome shotgun (WGS) entry which is preliminary data.</text>
</comment>
<dbReference type="EC" id="2.3.1.-" evidence="3"/>